<keyword evidence="5 8" id="KW-1133">Transmembrane helix</keyword>
<dbReference type="EMBL" id="BNAJ01000001">
    <property type="protein sequence ID" value="GHF31220.1"/>
    <property type="molecule type" value="Genomic_DNA"/>
</dbReference>
<evidence type="ECO:0000259" key="9">
    <source>
        <dbReference type="Pfam" id="PF01757"/>
    </source>
</evidence>
<feature type="transmembrane region" description="Helical" evidence="8">
    <location>
        <begin position="183"/>
        <end position="201"/>
    </location>
</feature>
<keyword evidence="10" id="KW-0012">Acyltransferase</keyword>
<feature type="transmembrane region" description="Helical" evidence="8">
    <location>
        <begin position="112"/>
        <end position="129"/>
    </location>
</feature>
<feature type="transmembrane region" description="Helical" evidence="8">
    <location>
        <begin position="71"/>
        <end position="91"/>
    </location>
</feature>
<reference evidence="13" key="2">
    <citation type="journal article" date="2019" name="Int. J. Syst. Evol. Microbiol.">
        <title>The Global Catalogue of Microorganisms (GCM) 10K type strain sequencing project: providing services to taxonomists for standard genome sequencing and annotation.</title>
        <authorList>
            <consortium name="The Broad Institute Genomics Platform"/>
            <consortium name="The Broad Institute Genome Sequencing Center for Infectious Disease"/>
            <person name="Wu L."/>
            <person name="Ma J."/>
        </authorList>
    </citation>
    <scope>NUCLEOTIDE SEQUENCE [LARGE SCALE GENOMIC DNA]</scope>
    <source>
        <strain evidence="13">CGMCC 1.18437</strain>
    </source>
</reference>
<accession>A0A7W8NPU2</accession>
<dbReference type="Proteomes" id="UP000619376">
    <property type="component" value="Unassembled WGS sequence"/>
</dbReference>
<reference evidence="11 12" key="3">
    <citation type="submission" date="2020-08" db="EMBL/GenBank/DDBJ databases">
        <title>Genomic Encyclopedia of Type Strains, Phase IV (KMG-IV): sequencing the most valuable type-strain genomes for metagenomic binning, comparative biology and taxonomic classification.</title>
        <authorList>
            <person name="Goeker M."/>
        </authorList>
    </citation>
    <scope>NUCLEOTIDE SEQUENCE [LARGE SCALE GENOMIC DNA]</scope>
    <source>
        <strain evidence="11 12">DSM 27521</strain>
    </source>
</reference>
<keyword evidence="6 8" id="KW-0472">Membrane</keyword>
<dbReference type="Proteomes" id="UP000539473">
    <property type="component" value="Unassembled WGS sequence"/>
</dbReference>
<keyword evidence="4 8" id="KW-0812">Transmembrane</keyword>
<evidence type="ECO:0000256" key="3">
    <source>
        <dbReference type="ARBA" id="ARBA00022475"/>
    </source>
</evidence>
<keyword evidence="3" id="KW-1003">Cell membrane</keyword>
<keyword evidence="13" id="KW-1185">Reference proteome</keyword>
<evidence type="ECO:0000256" key="2">
    <source>
        <dbReference type="ARBA" id="ARBA00007400"/>
    </source>
</evidence>
<feature type="transmembrane region" description="Helical" evidence="8">
    <location>
        <begin position="278"/>
        <end position="295"/>
    </location>
</feature>
<evidence type="ECO:0000256" key="7">
    <source>
        <dbReference type="SAM" id="MobiDB-lite"/>
    </source>
</evidence>
<dbReference type="AlphaFoldDB" id="A0A7W8NPU2"/>
<proteinExistence type="inferred from homology"/>
<dbReference type="EMBL" id="JACHFK010000001">
    <property type="protein sequence ID" value="MBB5375168.1"/>
    <property type="molecule type" value="Genomic_DNA"/>
</dbReference>
<evidence type="ECO:0000256" key="6">
    <source>
        <dbReference type="ARBA" id="ARBA00023136"/>
    </source>
</evidence>
<dbReference type="GO" id="GO:0016413">
    <property type="term" value="F:O-acetyltransferase activity"/>
    <property type="evidence" value="ECO:0007669"/>
    <property type="project" value="TreeGrafter"/>
</dbReference>
<protein>
    <submittedName>
        <fullName evidence="10">Acyltransferase</fullName>
    </submittedName>
    <submittedName>
        <fullName evidence="11">Peptidoglycan/LPS O-acetylase OafA/YrhL</fullName>
    </submittedName>
</protein>
<keyword evidence="10" id="KW-0808">Transferase</keyword>
<sequence length="375" mass="42864">MTVHPLGRPMTAPSAPSAPSVQPTPRRRPSARASVDTFRGITILEVIIHHSTGVALRHLPPDSTSYLVAEIVNRTLHFAVPAFVFLSALVLTRSLLRRYDLRRYAFRRTLRAAWPYLLWTVLYALWYVWTGQRTASALDDPAQWRSWLLYGKASFHLYFLLVALEVYAVLPLLVLIARRRPRISDMLLIGIPLQLGLYFLNRYVLHLQYPTSTVMWYVLPLLLGVSVGSRLREFPQWWLRHRWALLALLAAVFAFYLPESLKFLRTGHATPVLFDALSWAYTTLVALLLLGVVWRMQLRPGALQRRLANLGIVSLQVYLMHPVVLQFLEGWNPPRGTEFEVLSTLVVYLLIATIIPALIAQMLRRTAVGLLLFGR</sequence>
<evidence type="ECO:0000313" key="10">
    <source>
        <dbReference type="EMBL" id="GHF31220.1"/>
    </source>
</evidence>
<organism evidence="11 12">
    <name type="scientific">Deinococcus metalli</name>
    <dbReference type="NCBI Taxonomy" id="1141878"/>
    <lineage>
        <taxon>Bacteria</taxon>
        <taxon>Thermotogati</taxon>
        <taxon>Deinococcota</taxon>
        <taxon>Deinococci</taxon>
        <taxon>Deinococcales</taxon>
        <taxon>Deinococcaceae</taxon>
        <taxon>Deinococcus</taxon>
    </lineage>
</organism>
<evidence type="ECO:0000256" key="5">
    <source>
        <dbReference type="ARBA" id="ARBA00022989"/>
    </source>
</evidence>
<comment type="similarity">
    <text evidence="2">Belongs to the acyltransferase 3 family.</text>
</comment>
<comment type="subcellular location">
    <subcellularLocation>
        <location evidence="1">Cell membrane</location>
        <topology evidence="1">Multi-pass membrane protein</topology>
    </subcellularLocation>
</comment>
<feature type="transmembrane region" description="Helical" evidence="8">
    <location>
        <begin position="155"/>
        <end position="176"/>
    </location>
</feature>
<dbReference type="Pfam" id="PF01757">
    <property type="entry name" value="Acyl_transf_3"/>
    <property type="match status" value="1"/>
</dbReference>
<dbReference type="GO" id="GO:0005886">
    <property type="term" value="C:plasma membrane"/>
    <property type="evidence" value="ECO:0007669"/>
    <property type="project" value="UniProtKB-SubCell"/>
</dbReference>
<feature type="region of interest" description="Disordered" evidence="7">
    <location>
        <begin position="1"/>
        <end position="31"/>
    </location>
</feature>
<dbReference type="PANTHER" id="PTHR40074:SF2">
    <property type="entry name" value="O-ACETYLTRANSFERASE WECH"/>
    <property type="match status" value="1"/>
</dbReference>
<dbReference type="InterPro" id="IPR002656">
    <property type="entry name" value="Acyl_transf_3_dom"/>
</dbReference>
<dbReference type="PANTHER" id="PTHR40074">
    <property type="entry name" value="O-ACETYLTRANSFERASE WECH"/>
    <property type="match status" value="1"/>
</dbReference>
<evidence type="ECO:0000256" key="8">
    <source>
        <dbReference type="SAM" id="Phobius"/>
    </source>
</evidence>
<name>A0A7W8NPU2_9DEIO</name>
<feature type="transmembrane region" description="Helical" evidence="8">
    <location>
        <begin position="307"/>
        <end position="325"/>
    </location>
</feature>
<evidence type="ECO:0000313" key="12">
    <source>
        <dbReference type="Proteomes" id="UP000539473"/>
    </source>
</evidence>
<evidence type="ECO:0000313" key="11">
    <source>
        <dbReference type="EMBL" id="MBB5375168.1"/>
    </source>
</evidence>
<gene>
    <name evidence="10" type="ORF">GCM10017781_04300</name>
    <name evidence="11" type="ORF">HNQ07_000612</name>
</gene>
<evidence type="ECO:0000313" key="13">
    <source>
        <dbReference type="Proteomes" id="UP000619376"/>
    </source>
</evidence>
<feature type="transmembrane region" description="Helical" evidence="8">
    <location>
        <begin position="243"/>
        <end position="258"/>
    </location>
</feature>
<feature type="transmembrane region" description="Helical" evidence="8">
    <location>
        <begin position="345"/>
        <end position="363"/>
    </location>
</feature>
<evidence type="ECO:0000256" key="1">
    <source>
        <dbReference type="ARBA" id="ARBA00004651"/>
    </source>
</evidence>
<reference evidence="10" key="4">
    <citation type="submission" date="2024-05" db="EMBL/GenBank/DDBJ databases">
        <authorList>
            <person name="Sun Q."/>
            <person name="Zhou Y."/>
        </authorList>
    </citation>
    <scope>NUCLEOTIDE SEQUENCE</scope>
    <source>
        <strain evidence="10">CGMCC 1.18437</strain>
    </source>
</reference>
<feature type="domain" description="Acyltransferase 3" evidence="9">
    <location>
        <begin position="33"/>
        <end position="360"/>
    </location>
</feature>
<evidence type="ECO:0000256" key="4">
    <source>
        <dbReference type="ARBA" id="ARBA00022692"/>
    </source>
</evidence>
<dbReference type="RefSeq" id="WP_229831766.1">
    <property type="nucleotide sequence ID" value="NZ_BNAJ01000001.1"/>
</dbReference>
<reference evidence="10" key="1">
    <citation type="journal article" date="2014" name="Int. J. Syst. Evol. Microbiol.">
        <title>Complete genome of a new Firmicutes species belonging to the dominant human colonic microbiota ('Ruminococcus bicirculans') reveals two chromosomes and a selective capacity to utilize plant glucans.</title>
        <authorList>
            <consortium name="NISC Comparative Sequencing Program"/>
            <person name="Wegmann U."/>
            <person name="Louis P."/>
            <person name="Goesmann A."/>
            <person name="Henrissat B."/>
            <person name="Duncan S.H."/>
            <person name="Flint H.J."/>
        </authorList>
    </citation>
    <scope>NUCLEOTIDE SEQUENCE</scope>
    <source>
        <strain evidence="10">CGMCC 1.18437</strain>
    </source>
</reference>
<dbReference type="GO" id="GO:0009246">
    <property type="term" value="P:enterobacterial common antigen biosynthetic process"/>
    <property type="evidence" value="ECO:0007669"/>
    <property type="project" value="TreeGrafter"/>
</dbReference>
<feature type="transmembrane region" description="Helical" evidence="8">
    <location>
        <begin position="213"/>
        <end position="231"/>
    </location>
</feature>
<comment type="caution">
    <text evidence="11">The sequence shown here is derived from an EMBL/GenBank/DDBJ whole genome shotgun (WGS) entry which is preliminary data.</text>
</comment>